<feature type="domain" description="Flagella basal body P-ring formation protein FlgA SAF" evidence="2">
    <location>
        <begin position="130"/>
        <end position="187"/>
    </location>
</feature>
<dbReference type="Pfam" id="PF13144">
    <property type="entry name" value="ChapFlgA"/>
    <property type="match status" value="1"/>
</dbReference>
<reference evidence="3 4" key="1">
    <citation type="journal article" date="2014" name="Int. J. Syst. Evol. Microbiol.">
        <title>Ramlibacter solisilvae sp. nov., isolated from forest soil, and emended description of the genus Ramlibacter.</title>
        <authorList>
            <person name="Lee H.J."/>
            <person name="Lee S.H."/>
            <person name="Lee S.S."/>
            <person name="Lee J.S."/>
            <person name="Kim Y."/>
            <person name="Kim S.C."/>
            <person name="Jeon C.O."/>
        </authorList>
    </citation>
    <scope>NUCLEOTIDE SEQUENCE [LARGE SCALE GENOMIC DNA]</scope>
    <source>
        <strain evidence="3 4">5-10</strain>
    </source>
</reference>
<gene>
    <name evidence="3" type="ORF">UC35_03995</name>
</gene>
<keyword evidence="4" id="KW-1185">Reference proteome</keyword>
<proteinExistence type="predicted"/>
<name>A0A127JQC8_9BURK</name>
<organism evidence="3 4">
    <name type="scientific">Ramlibacter tataouinensis</name>
    <dbReference type="NCBI Taxonomy" id="94132"/>
    <lineage>
        <taxon>Bacteria</taxon>
        <taxon>Pseudomonadati</taxon>
        <taxon>Pseudomonadota</taxon>
        <taxon>Betaproteobacteria</taxon>
        <taxon>Burkholderiales</taxon>
        <taxon>Comamonadaceae</taxon>
        <taxon>Ramlibacter</taxon>
    </lineage>
</organism>
<feature type="chain" id="PRO_5007449614" description="Flagella basal body P-ring formation protein FlgA SAF domain-containing protein" evidence="1">
    <location>
        <begin position="23"/>
        <end position="190"/>
    </location>
</feature>
<evidence type="ECO:0000313" key="4">
    <source>
        <dbReference type="Proteomes" id="UP000070433"/>
    </source>
</evidence>
<protein>
    <recommendedName>
        <fullName evidence="2">Flagella basal body P-ring formation protein FlgA SAF domain-containing protein</fullName>
    </recommendedName>
</protein>
<sequence>MRQMPAVLALIAGAMVPAAAVAGPWSQAQVRIELQPNFLAHAGEVRLGDVAIVRSTDLRAIRQLVAMPLGSSPQPGTEAWVRRDAISRWLRVRLGILQDDVQWSGADEVQVIGAATESPGRGPVATRGAVYISHGEWVSLEIRSGAVQLEMRAQALQDGIAGQTIKVRTTQGGSVVFARVIGPGRAEAML</sequence>
<dbReference type="Proteomes" id="UP000070433">
    <property type="component" value="Chromosome"/>
</dbReference>
<evidence type="ECO:0000259" key="2">
    <source>
        <dbReference type="Pfam" id="PF13144"/>
    </source>
</evidence>
<dbReference type="InterPro" id="IPR017585">
    <property type="entry name" value="SAF_FlgA"/>
</dbReference>
<accession>A0A127JQC8</accession>
<evidence type="ECO:0000256" key="1">
    <source>
        <dbReference type="SAM" id="SignalP"/>
    </source>
</evidence>
<dbReference type="AlphaFoldDB" id="A0A127JQC8"/>
<dbReference type="EMBL" id="CP010951">
    <property type="protein sequence ID" value="AMO22201.1"/>
    <property type="molecule type" value="Genomic_DNA"/>
</dbReference>
<keyword evidence="1" id="KW-0732">Signal</keyword>
<evidence type="ECO:0000313" key="3">
    <source>
        <dbReference type="EMBL" id="AMO22201.1"/>
    </source>
</evidence>
<dbReference type="Gene3D" id="2.30.30.760">
    <property type="match status" value="1"/>
</dbReference>
<feature type="signal peptide" evidence="1">
    <location>
        <begin position="1"/>
        <end position="22"/>
    </location>
</feature>